<organism evidence="1 2">
    <name type="scientific">Streptomyces lydicus</name>
    <dbReference type="NCBI Taxonomy" id="47763"/>
    <lineage>
        <taxon>Bacteria</taxon>
        <taxon>Bacillati</taxon>
        <taxon>Actinomycetota</taxon>
        <taxon>Actinomycetes</taxon>
        <taxon>Kitasatosporales</taxon>
        <taxon>Streptomycetaceae</taxon>
        <taxon>Streptomyces</taxon>
    </lineage>
</organism>
<name>A0A3S9YJV3_9ACTN</name>
<proteinExistence type="predicted"/>
<gene>
    <name evidence="1" type="ORF">DDE74_34060</name>
</gene>
<reference evidence="1 2" key="1">
    <citation type="submission" date="2018-04" db="EMBL/GenBank/DDBJ databases">
        <title>Complete genome sequences of Streptomyces lydicus strain WYEC and characterization of antagonistic properties of biological control agents.</title>
        <authorList>
            <person name="Mariita R.M."/>
            <person name="Sello J.K."/>
        </authorList>
    </citation>
    <scope>NUCLEOTIDE SEQUENCE [LARGE SCALE GENOMIC DNA]</scope>
    <source>
        <strain evidence="1 2">WYEC 108</strain>
    </source>
</reference>
<dbReference type="EMBL" id="CP029042">
    <property type="protein sequence ID" value="AZS75271.1"/>
    <property type="molecule type" value="Genomic_DNA"/>
</dbReference>
<sequence>MQWEDDKAAEQDASTLKTTVAGQVVDATYRPGRSGTGDVALDVPRMGGRVNLYDVGTAGISLELPACWRARNSPARGISPPRRGYRMKGSAGATPTGWTWAGSSAASPAAATRTDVAHPRLGGTGRRGVAWFRDLRDHATAVAARGVVRDCFALQRFA</sequence>
<dbReference type="Proteomes" id="UP000275579">
    <property type="component" value="Chromosome"/>
</dbReference>
<evidence type="ECO:0000313" key="2">
    <source>
        <dbReference type="Proteomes" id="UP000275579"/>
    </source>
</evidence>
<accession>A0A3S9YJV3</accession>
<protein>
    <submittedName>
        <fullName evidence="1">Uncharacterized protein</fullName>
    </submittedName>
</protein>
<evidence type="ECO:0000313" key="1">
    <source>
        <dbReference type="EMBL" id="AZS75271.1"/>
    </source>
</evidence>
<dbReference type="AlphaFoldDB" id="A0A3S9YJV3"/>